<feature type="binding site" evidence="3">
    <location>
        <position position="94"/>
    </location>
    <ligand>
        <name>Zn(2+)</name>
        <dbReference type="ChEBI" id="CHEBI:29105"/>
        <label>1</label>
    </ligand>
</feature>
<dbReference type="InterPro" id="IPR010158">
    <property type="entry name" value="Amidase_Cbmase"/>
</dbReference>
<dbReference type="Gene3D" id="3.40.630.10">
    <property type="entry name" value="Zn peptidases"/>
    <property type="match status" value="1"/>
</dbReference>
<dbReference type="RefSeq" id="WP_143721473.1">
    <property type="nucleotide sequence ID" value="NZ_VKDB01000019.1"/>
</dbReference>
<feature type="domain" description="Peptidase M20 dimerisation" evidence="4">
    <location>
        <begin position="210"/>
        <end position="309"/>
    </location>
</feature>
<accession>A0A553UPB9</accession>
<keyword evidence="6" id="KW-1185">Reference proteome</keyword>
<dbReference type="InterPro" id="IPR002933">
    <property type="entry name" value="Peptidase_M20"/>
</dbReference>
<feature type="binding site" evidence="3">
    <location>
        <position position="83"/>
    </location>
    <ligand>
        <name>Zn(2+)</name>
        <dbReference type="ChEBI" id="CHEBI:29105"/>
        <label>1</label>
    </ligand>
</feature>
<dbReference type="GO" id="GO:0016813">
    <property type="term" value="F:hydrolase activity, acting on carbon-nitrogen (but not peptide) bonds, in linear amidines"/>
    <property type="evidence" value="ECO:0007669"/>
    <property type="project" value="InterPro"/>
</dbReference>
<protein>
    <submittedName>
        <fullName evidence="5">M20 family metallo-hydrolase</fullName>
    </submittedName>
</protein>
<dbReference type="OrthoDB" id="9808195at2"/>
<proteinExistence type="inferred from homology"/>
<dbReference type="SUPFAM" id="SSF55031">
    <property type="entry name" value="Bacterial exopeptidase dimerisation domain"/>
    <property type="match status" value="1"/>
</dbReference>
<comment type="cofactor">
    <cofactor evidence="3">
        <name>Zn(2+)</name>
        <dbReference type="ChEBI" id="CHEBI:29105"/>
    </cofactor>
    <text evidence="3">Binds 2 Zn(2+) ions per subunit.</text>
</comment>
<dbReference type="CDD" id="cd03884">
    <property type="entry name" value="M20_bAS"/>
    <property type="match status" value="1"/>
</dbReference>
<dbReference type="EMBL" id="VKDB01000019">
    <property type="protein sequence ID" value="TSA82048.1"/>
    <property type="molecule type" value="Genomic_DNA"/>
</dbReference>
<dbReference type="Gene3D" id="3.30.70.360">
    <property type="match status" value="1"/>
</dbReference>
<feature type="binding site" evidence="3">
    <location>
        <position position="94"/>
    </location>
    <ligand>
        <name>Zn(2+)</name>
        <dbReference type="ChEBI" id="CHEBI:29105"/>
        <label>2</label>
    </ligand>
</feature>
<evidence type="ECO:0000256" key="3">
    <source>
        <dbReference type="PIRSR" id="PIRSR001235-1"/>
    </source>
</evidence>
<organism evidence="5 6">
    <name type="scientific">Deinococcus detaillensis</name>
    <dbReference type="NCBI Taxonomy" id="2592048"/>
    <lineage>
        <taxon>Bacteria</taxon>
        <taxon>Thermotogati</taxon>
        <taxon>Deinococcota</taxon>
        <taxon>Deinococci</taxon>
        <taxon>Deinococcales</taxon>
        <taxon>Deinococcaceae</taxon>
        <taxon>Deinococcus</taxon>
    </lineage>
</organism>
<dbReference type="PANTHER" id="PTHR32494">
    <property type="entry name" value="ALLANTOATE DEIMINASE-RELATED"/>
    <property type="match status" value="1"/>
</dbReference>
<comment type="similarity">
    <text evidence="1">Belongs to the peptidase M20 family.</text>
</comment>
<keyword evidence="3" id="KW-0862">Zinc</keyword>
<evidence type="ECO:0000256" key="2">
    <source>
        <dbReference type="ARBA" id="ARBA00022801"/>
    </source>
</evidence>
<comment type="caution">
    <text evidence="5">The sequence shown here is derived from an EMBL/GenBank/DDBJ whole genome shotgun (WGS) entry which is preliminary data.</text>
</comment>
<dbReference type="Proteomes" id="UP000316092">
    <property type="component" value="Unassembled WGS sequence"/>
</dbReference>
<dbReference type="InterPro" id="IPR011650">
    <property type="entry name" value="Peptidase_M20_dimer"/>
</dbReference>
<dbReference type="SUPFAM" id="SSF53187">
    <property type="entry name" value="Zn-dependent exopeptidases"/>
    <property type="match status" value="1"/>
</dbReference>
<reference evidence="5 6" key="1">
    <citation type="submission" date="2019-07" db="EMBL/GenBank/DDBJ databases">
        <title>Deinococcus detaillus sp. nov., isolated from humus soil in Antarctica.</title>
        <authorList>
            <person name="Zhang K."/>
        </authorList>
    </citation>
    <scope>NUCLEOTIDE SEQUENCE [LARGE SCALE GENOMIC DNA]</scope>
    <source>
        <strain evidence="5 6">H1</strain>
    </source>
</reference>
<sequence length="410" mass="43823">MHDFTAARCERLERQVKELAAFSDSAVGVTRLTFSERYVDALKSLTALATSLGCQVHSDEAGNFHITSAAAQKLGWTVAVGSHIDSVPMGGAYDGVAGVLCGFDLLYSYPEIPITVVIFAEEEGASFAGGLVGSRFTAGKLTAADLEQLLDGNGRSFAEGARRTREAVNVPQLLNTGTPHWRQYLEIHIEQGRVLQDGGARLGVVTDIVGLIQAELIFFGRADHAGTTPMTARSDAGVTAAQFVVDLEELVRQTREKAVGTVGVLEFGPGAANVVPGRARLSLDLRDPDESNLRSLADRVKLRAQALAAQRNQQFTYREELFSAPVPLDQSVVDGLGEAAKQQGIQTQRMVSGAGHDAMMMAGLVPTGMLFIPCLNGVSHSPEEWADVQDLVLAADIMATYLHNAFGLTQ</sequence>
<dbReference type="Pfam" id="PF07687">
    <property type="entry name" value="M20_dimer"/>
    <property type="match status" value="1"/>
</dbReference>
<keyword evidence="3" id="KW-0479">Metal-binding</keyword>
<dbReference type="GO" id="GO:0046872">
    <property type="term" value="F:metal ion binding"/>
    <property type="evidence" value="ECO:0007669"/>
    <property type="project" value="UniProtKB-KW"/>
</dbReference>
<dbReference type="InterPro" id="IPR036264">
    <property type="entry name" value="Bact_exopeptidase_dim_dom"/>
</dbReference>
<dbReference type="PANTHER" id="PTHR32494:SF5">
    <property type="entry name" value="ALLANTOATE AMIDOHYDROLASE"/>
    <property type="match status" value="1"/>
</dbReference>
<evidence type="ECO:0000256" key="1">
    <source>
        <dbReference type="ARBA" id="ARBA00006153"/>
    </source>
</evidence>
<feature type="binding site" evidence="3">
    <location>
        <position position="380"/>
    </location>
    <ligand>
        <name>Zn(2+)</name>
        <dbReference type="ChEBI" id="CHEBI:29105"/>
        <label>2</label>
    </ligand>
</feature>
<gene>
    <name evidence="5" type="ORF">FNU79_14230</name>
</gene>
<dbReference type="PIRSF" id="PIRSF001235">
    <property type="entry name" value="Amidase_carbamoylase"/>
    <property type="match status" value="1"/>
</dbReference>
<feature type="binding site" evidence="3">
    <location>
        <position position="123"/>
    </location>
    <ligand>
        <name>Zn(2+)</name>
        <dbReference type="ChEBI" id="CHEBI:29105"/>
        <label>2</label>
    </ligand>
</feature>
<feature type="binding site" evidence="3">
    <location>
        <position position="188"/>
    </location>
    <ligand>
        <name>Zn(2+)</name>
        <dbReference type="ChEBI" id="CHEBI:29105"/>
        <label>1</label>
    </ligand>
</feature>
<name>A0A553UPB9_9DEIO</name>
<dbReference type="NCBIfam" id="TIGR01879">
    <property type="entry name" value="hydantase"/>
    <property type="match status" value="1"/>
</dbReference>
<dbReference type="Pfam" id="PF01546">
    <property type="entry name" value="Peptidase_M20"/>
    <property type="match status" value="1"/>
</dbReference>
<evidence type="ECO:0000259" key="4">
    <source>
        <dbReference type="Pfam" id="PF07687"/>
    </source>
</evidence>
<dbReference type="AlphaFoldDB" id="A0A553UPB9"/>
<evidence type="ECO:0000313" key="5">
    <source>
        <dbReference type="EMBL" id="TSA82048.1"/>
    </source>
</evidence>
<keyword evidence="2 5" id="KW-0378">Hydrolase</keyword>
<evidence type="ECO:0000313" key="6">
    <source>
        <dbReference type="Proteomes" id="UP000316092"/>
    </source>
</evidence>